<evidence type="ECO:0000313" key="11">
    <source>
        <dbReference type="Proteomes" id="UP001156398"/>
    </source>
</evidence>
<keyword evidence="6 7" id="KW-0067">ATP-binding</keyword>
<name>A0ABT6WB63_9ACTN</name>
<feature type="binding site" evidence="7">
    <location>
        <position position="41"/>
    </location>
    <ligand>
        <name>ATP</name>
        <dbReference type="ChEBI" id="CHEBI:30616"/>
    </ligand>
</feature>
<keyword evidence="2" id="KW-0723">Serine/threonine-protein kinase</keyword>
<reference evidence="10 11" key="1">
    <citation type="submission" date="2023-05" db="EMBL/GenBank/DDBJ databases">
        <title>Streptantibioticus silvisoli sp. nov., acidotolerant actinomycetes 1 from pine litter.</title>
        <authorList>
            <person name="Swiecimska M."/>
            <person name="Golinska P."/>
            <person name="Sangal V."/>
            <person name="Wachnowicz B."/>
            <person name="Goodfellow M."/>
        </authorList>
    </citation>
    <scope>NUCLEOTIDE SEQUENCE [LARGE SCALE GENOMIC DNA]</scope>
    <source>
        <strain evidence="10 11">SL54</strain>
    </source>
</reference>
<keyword evidence="11" id="KW-1185">Reference proteome</keyword>
<dbReference type="Gene3D" id="1.10.510.10">
    <property type="entry name" value="Transferase(Phosphotransferase) domain 1"/>
    <property type="match status" value="1"/>
</dbReference>
<evidence type="ECO:0000256" key="4">
    <source>
        <dbReference type="ARBA" id="ARBA00022741"/>
    </source>
</evidence>
<feature type="compositionally biased region" description="Low complexity" evidence="8">
    <location>
        <begin position="313"/>
        <end position="325"/>
    </location>
</feature>
<evidence type="ECO:0000256" key="8">
    <source>
        <dbReference type="SAM" id="MobiDB-lite"/>
    </source>
</evidence>
<feature type="compositionally biased region" description="Polar residues" evidence="8">
    <location>
        <begin position="303"/>
        <end position="312"/>
    </location>
</feature>
<keyword evidence="4 7" id="KW-0547">Nucleotide-binding</keyword>
<dbReference type="PANTHER" id="PTHR43289:SF6">
    <property type="entry name" value="SERINE_THREONINE-PROTEIN KINASE NEKL-3"/>
    <property type="match status" value="1"/>
</dbReference>
<dbReference type="Pfam" id="PF00069">
    <property type="entry name" value="Pkinase"/>
    <property type="match status" value="1"/>
</dbReference>
<dbReference type="PANTHER" id="PTHR43289">
    <property type="entry name" value="MITOGEN-ACTIVATED PROTEIN KINASE KINASE KINASE 20-RELATED"/>
    <property type="match status" value="1"/>
</dbReference>
<feature type="region of interest" description="Disordered" evidence="8">
    <location>
        <begin position="422"/>
        <end position="444"/>
    </location>
</feature>
<accession>A0ABT6WB63</accession>
<comment type="caution">
    <text evidence="10">The sequence shown here is derived from an EMBL/GenBank/DDBJ whole genome shotgun (WGS) entry which is preliminary data.</text>
</comment>
<evidence type="ECO:0000256" key="6">
    <source>
        <dbReference type="ARBA" id="ARBA00022840"/>
    </source>
</evidence>
<proteinExistence type="predicted"/>
<dbReference type="InterPro" id="IPR017441">
    <property type="entry name" value="Protein_kinase_ATP_BS"/>
</dbReference>
<dbReference type="SMART" id="SM00220">
    <property type="entry name" value="S_TKc"/>
    <property type="match status" value="1"/>
</dbReference>
<feature type="compositionally biased region" description="Low complexity" evidence="8">
    <location>
        <begin position="257"/>
        <end position="275"/>
    </location>
</feature>
<keyword evidence="3 10" id="KW-0808">Transferase</keyword>
<dbReference type="InterPro" id="IPR000719">
    <property type="entry name" value="Prot_kinase_dom"/>
</dbReference>
<dbReference type="EMBL" id="JAAGKO020000117">
    <property type="protein sequence ID" value="MDI5967714.1"/>
    <property type="molecule type" value="Genomic_DNA"/>
</dbReference>
<evidence type="ECO:0000313" key="10">
    <source>
        <dbReference type="EMBL" id="MDI5967714.1"/>
    </source>
</evidence>
<dbReference type="RefSeq" id="WP_282704958.1">
    <property type="nucleotide sequence ID" value="NZ_JAAGKO020000117.1"/>
</dbReference>
<protein>
    <recommendedName>
        <fullName evidence="1">non-specific serine/threonine protein kinase</fullName>
        <ecNumber evidence="1">2.7.11.1</ecNumber>
    </recommendedName>
</protein>
<dbReference type="PROSITE" id="PS00108">
    <property type="entry name" value="PROTEIN_KINASE_ST"/>
    <property type="match status" value="1"/>
</dbReference>
<dbReference type="Proteomes" id="UP001156398">
    <property type="component" value="Unassembled WGS sequence"/>
</dbReference>
<keyword evidence="5 10" id="KW-0418">Kinase</keyword>
<gene>
    <name evidence="10" type="ORF">POF43_034185</name>
</gene>
<evidence type="ECO:0000256" key="2">
    <source>
        <dbReference type="ARBA" id="ARBA00022527"/>
    </source>
</evidence>
<feature type="region of interest" description="Disordered" evidence="8">
    <location>
        <begin position="257"/>
        <end position="393"/>
    </location>
</feature>
<evidence type="ECO:0000256" key="5">
    <source>
        <dbReference type="ARBA" id="ARBA00022777"/>
    </source>
</evidence>
<dbReference type="PROSITE" id="PS50011">
    <property type="entry name" value="PROTEIN_KINASE_DOM"/>
    <property type="match status" value="1"/>
</dbReference>
<evidence type="ECO:0000259" key="9">
    <source>
        <dbReference type="PROSITE" id="PS50011"/>
    </source>
</evidence>
<dbReference type="InterPro" id="IPR011009">
    <property type="entry name" value="Kinase-like_dom_sf"/>
</dbReference>
<dbReference type="CDD" id="cd14014">
    <property type="entry name" value="STKc_PknB_like"/>
    <property type="match status" value="1"/>
</dbReference>
<feature type="compositionally biased region" description="Pro residues" evidence="8">
    <location>
        <begin position="326"/>
        <end position="350"/>
    </location>
</feature>
<sequence length="591" mass="61052">MARQGDTVAGRYLLGERIGYGGMGTVWRATDRTLNRQVAVKELRVTDEPSEDDRRVQADRALREARSAARIKHPNVVTLHDVIVGPDERPWLVMELVEGRSLGQLLSADGPLPPREAARVGAALASALGAAHARGVLHRDVKPANVLLERGTGRVVLTDFGIAQLPDGTALTVAGEFVGSPEYTAPERMTGEPATPACDMWSLGVLLYAAVTGRSPFRRDAIAAVLHAVLHAPVTPPPGTGRLGPVIGRLLERDAAARPAAPQAARLLASAASAPEPEPERPAPAAPDGPPAPPTAEAAAASRTVSTPSRPNTVPRPAAPRADTPSPDPTPSPAPAPSPSPVPSPSPAPSPSLSSTSSTPPPTPAPATPAPTPPPSSAPTPPPTPPPVPRRGSRVAGAVAAAVVLLAAGGTAGVLAAWHGGGGDRARGTPSDAAHPPGSGTAPAGFRYVHDAAGFALDVPDGFTRSPQPPRVFYLSAGQAFRLGIRRQKPDASGPYGVMTAEADAAAHPSGTPPYPGYRDGSVTRTTHAGQAAAQWEFTWNGFGDGPRRTYDLCWNRDGVMWDVWVSAPLDRLDDGLRYFDAATGSFTSNG</sequence>
<feature type="domain" description="Protein kinase" evidence="9">
    <location>
        <begin position="12"/>
        <end position="268"/>
    </location>
</feature>
<dbReference type="SUPFAM" id="SSF56112">
    <property type="entry name" value="Protein kinase-like (PK-like)"/>
    <property type="match status" value="1"/>
</dbReference>
<evidence type="ECO:0000256" key="7">
    <source>
        <dbReference type="PROSITE-ProRule" id="PRU10141"/>
    </source>
</evidence>
<feature type="compositionally biased region" description="Pro residues" evidence="8">
    <location>
        <begin position="282"/>
        <end position="294"/>
    </location>
</feature>
<evidence type="ECO:0000256" key="3">
    <source>
        <dbReference type="ARBA" id="ARBA00022679"/>
    </source>
</evidence>
<feature type="compositionally biased region" description="Pro residues" evidence="8">
    <location>
        <begin position="359"/>
        <end position="389"/>
    </location>
</feature>
<dbReference type="PROSITE" id="PS00107">
    <property type="entry name" value="PROTEIN_KINASE_ATP"/>
    <property type="match status" value="1"/>
</dbReference>
<dbReference type="Gene3D" id="3.30.200.20">
    <property type="entry name" value="Phosphorylase Kinase, domain 1"/>
    <property type="match status" value="1"/>
</dbReference>
<dbReference type="GO" id="GO:0004674">
    <property type="term" value="F:protein serine/threonine kinase activity"/>
    <property type="evidence" value="ECO:0007669"/>
    <property type="project" value="UniProtKB-EC"/>
</dbReference>
<dbReference type="InterPro" id="IPR008271">
    <property type="entry name" value="Ser/Thr_kinase_AS"/>
</dbReference>
<dbReference type="EC" id="2.7.11.1" evidence="1"/>
<evidence type="ECO:0000256" key="1">
    <source>
        <dbReference type="ARBA" id="ARBA00012513"/>
    </source>
</evidence>
<organism evidence="10 11">
    <name type="scientific">Streptantibioticus silvisoli</name>
    <dbReference type="NCBI Taxonomy" id="2705255"/>
    <lineage>
        <taxon>Bacteria</taxon>
        <taxon>Bacillati</taxon>
        <taxon>Actinomycetota</taxon>
        <taxon>Actinomycetes</taxon>
        <taxon>Kitasatosporales</taxon>
        <taxon>Streptomycetaceae</taxon>
        <taxon>Streptantibioticus</taxon>
    </lineage>
</organism>